<keyword evidence="1" id="KW-1133">Transmembrane helix</keyword>
<organism evidence="3">
    <name type="scientific">Naegleria gruberi</name>
    <name type="common">Amoeba</name>
    <dbReference type="NCBI Taxonomy" id="5762"/>
    <lineage>
        <taxon>Eukaryota</taxon>
        <taxon>Discoba</taxon>
        <taxon>Heterolobosea</taxon>
        <taxon>Tetramitia</taxon>
        <taxon>Eutetramitia</taxon>
        <taxon>Vahlkampfiidae</taxon>
        <taxon>Naegleria</taxon>
    </lineage>
</organism>
<sequence length="223" mass="26118">MSQQYNLNNIIFSSTYNPKKYEVFGIDRSNSHQLQSNGINIQELNNLIIELNDTLNNYYKEINKDAKTLRILWLVTFLLFLPTLGLILFIMMPILIILQFKYGQSNANHYTDITVPTLKRLIEDENLKYNQLGLNIMLNFDTDYTVVTNYRRVHNNRGHGGYRTRPVRHTVANRYVQLIITMNGNNGSYYGADLYQQANNGYSQYGTVQPQQQQTNSYYYQKL</sequence>
<dbReference type="EMBL" id="GG738853">
    <property type="protein sequence ID" value="EFC47861.1"/>
    <property type="molecule type" value="Genomic_DNA"/>
</dbReference>
<name>D2V5V1_NAEGR</name>
<keyword evidence="1" id="KW-0812">Transmembrane</keyword>
<evidence type="ECO:0000256" key="1">
    <source>
        <dbReference type="SAM" id="Phobius"/>
    </source>
</evidence>
<dbReference type="Proteomes" id="UP000006671">
    <property type="component" value="Unassembled WGS sequence"/>
</dbReference>
<dbReference type="GeneID" id="8861886"/>
<reference evidence="2 3" key="1">
    <citation type="journal article" date="2010" name="Cell">
        <title>The genome of Naegleria gruberi illuminates early eukaryotic versatility.</title>
        <authorList>
            <person name="Fritz-Laylin L.K."/>
            <person name="Prochnik S.E."/>
            <person name="Ginger M.L."/>
            <person name="Dacks J.B."/>
            <person name="Carpenter M.L."/>
            <person name="Field M.C."/>
            <person name="Kuo A."/>
            <person name="Paredez A."/>
            <person name="Chapman J."/>
            <person name="Pham J."/>
            <person name="Shu S."/>
            <person name="Neupane R."/>
            <person name="Cipriano M."/>
            <person name="Mancuso J."/>
            <person name="Tu H."/>
            <person name="Salamov A."/>
            <person name="Lindquist E."/>
            <person name="Shapiro H."/>
            <person name="Lucas S."/>
            <person name="Grigoriev I.V."/>
            <person name="Cande W.Z."/>
            <person name="Fulton C."/>
            <person name="Rokhsar D.S."/>
            <person name="Dawson S.C."/>
        </authorList>
    </citation>
    <scope>NUCLEOTIDE SEQUENCE [LARGE SCALE GENOMIC DNA]</scope>
    <source>
        <strain evidence="2 3">NEG-M</strain>
    </source>
</reference>
<proteinExistence type="predicted"/>
<feature type="transmembrane region" description="Helical" evidence="1">
    <location>
        <begin position="71"/>
        <end position="98"/>
    </location>
</feature>
<keyword evidence="1" id="KW-0472">Membrane</keyword>
<accession>D2V5V1</accession>
<evidence type="ECO:0000313" key="2">
    <source>
        <dbReference type="EMBL" id="EFC47861.1"/>
    </source>
</evidence>
<evidence type="ECO:0000313" key="3">
    <source>
        <dbReference type="Proteomes" id="UP000006671"/>
    </source>
</evidence>
<dbReference type="KEGG" id="ngr:NAEGRDRAFT_64212"/>
<dbReference type="InParanoid" id="D2V5V1"/>
<dbReference type="AlphaFoldDB" id="D2V5V1"/>
<dbReference type="VEuPathDB" id="AmoebaDB:NAEGRDRAFT_64212"/>
<dbReference type="RefSeq" id="XP_002680605.1">
    <property type="nucleotide sequence ID" value="XM_002680559.1"/>
</dbReference>
<protein>
    <submittedName>
        <fullName evidence="2">Predicted protein</fullName>
    </submittedName>
</protein>
<gene>
    <name evidence="2" type="ORF">NAEGRDRAFT_64212</name>
</gene>
<keyword evidence="3" id="KW-1185">Reference proteome</keyword>